<accession>A0A371GZH3</accession>
<name>A0A371GZH3_MUCPR</name>
<comment type="caution">
    <text evidence="1">The sequence shown here is derived from an EMBL/GenBank/DDBJ whole genome shotgun (WGS) entry which is preliminary data.</text>
</comment>
<sequence length="123" mass="14613">MWNDLQATWSTLRDNLDWKIHNDSCLGLFTQRRKSNDVVCAESQDREPSSKIAYNLFFTCDIFITTEQRLKEHITQSTTCPVCAKRHESILHLIRNCIKVRNVWWCLLGGRYLLRFFLDDVME</sequence>
<dbReference type="AlphaFoldDB" id="A0A371GZH3"/>
<feature type="non-terminal residue" evidence="1">
    <location>
        <position position="1"/>
    </location>
</feature>
<reference evidence="1" key="1">
    <citation type="submission" date="2018-05" db="EMBL/GenBank/DDBJ databases">
        <title>Draft genome of Mucuna pruriens seed.</title>
        <authorList>
            <person name="Nnadi N.E."/>
            <person name="Vos R."/>
            <person name="Hasami M.H."/>
            <person name="Devisetty U.K."/>
            <person name="Aguiy J.C."/>
        </authorList>
    </citation>
    <scope>NUCLEOTIDE SEQUENCE [LARGE SCALE GENOMIC DNA]</scope>
    <source>
        <strain evidence="1">JCA_2017</strain>
    </source>
</reference>
<dbReference type="EMBL" id="QJKJ01004017">
    <property type="protein sequence ID" value="RDX95909.1"/>
    <property type="molecule type" value="Genomic_DNA"/>
</dbReference>
<organism evidence="1 2">
    <name type="scientific">Mucuna pruriens</name>
    <name type="common">Velvet bean</name>
    <name type="synonym">Dolichos pruriens</name>
    <dbReference type="NCBI Taxonomy" id="157652"/>
    <lineage>
        <taxon>Eukaryota</taxon>
        <taxon>Viridiplantae</taxon>
        <taxon>Streptophyta</taxon>
        <taxon>Embryophyta</taxon>
        <taxon>Tracheophyta</taxon>
        <taxon>Spermatophyta</taxon>
        <taxon>Magnoliopsida</taxon>
        <taxon>eudicotyledons</taxon>
        <taxon>Gunneridae</taxon>
        <taxon>Pentapetalae</taxon>
        <taxon>rosids</taxon>
        <taxon>fabids</taxon>
        <taxon>Fabales</taxon>
        <taxon>Fabaceae</taxon>
        <taxon>Papilionoideae</taxon>
        <taxon>50 kb inversion clade</taxon>
        <taxon>NPAAA clade</taxon>
        <taxon>indigoferoid/millettioid clade</taxon>
        <taxon>Phaseoleae</taxon>
        <taxon>Mucuna</taxon>
    </lineage>
</organism>
<protein>
    <recommendedName>
        <fullName evidence="3">Reverse transcriptase zinc-binding domain-containing protein</fullName>
    </recommendedName>
</protein>
<gene>
    <name evidence="1" type="ORF">CR513_21506</name>
</gene>
<evidence type="ECO:0008006" key="3">
    <source>
        <dbReference type="Google" id="ProtNLM"/>
    </source>
</evidence>
<dbReference type="Proteomes" id="UP000257109">
    <property type="component" value="Unassembled WGS sequence"/>
</dbReference>
<proteinExistence type="predicted"/>
<evidence type="ECO:0000313" key="1">
    <source>
        <dbReference type="EMBL" id="RDX95909.1"/>
    </source>
</evidence>
<keyword evidence="2" id="KW-1185">Reference proteome</keyword>
<dbReference type="OrthoDB" id="1422167at2759"/>
<evidence type="ECO:0000313" key="2">
    <source>
        <dbReference type="Proteomes" id="UP000257109"/>
    </source>
</evidence>